<evidence type="ECO:0000313" key="1">
    <source>
        <dbReference type="EMBL" id="KKN63083.1"/>
    </source>
</evidence>
<organism evidence="1">
    <name type="scientific">marine sediment metagenome</name>
    <dbReference type="NCBI Taxonomy" id="412755"/>
    <lineage>
        <taxon>unclassified sequences</taxon>
        <taxon>metagenomes</taxon>
        <taxon>ecological metagenomes</taxon>
    </lineage>
</organism>
<accession>A0A0F9VB73</accession>
<dbReference type="EMBL" id="LAZR01000602">
    <property type="protein sequence ID" value="KKN63083.1"/>
    <property type="molecule type" value="Genomic_DNA"/>
</dbReference>
<gene>
    <name evidence="1" type="ORF">LCGC14_0505580</name>
</gene>
<sequence>MTANNFYILNKPFFEFQKRELLKRFFNEPFADNLKIYIPGIYLNPSTYYEVTDYTFVLNILEKLLPHELYQELHTVLISYRNKEKLMFETSQFYRDNLSHMAKVAITGSLLFNLEFILSGEKKIIDYFSDLLNIDKYEILKLWFFTALYHDIGQPWDTFGKPPFHIVDNIINKGLFSKPSAPVENILKEYDRFIEFISVSINNVNILSKIRHYIEKEGGSTDHGVVAAYILYGVAQDKNLLKNRDYQKLLQLVCRIILLHTCFEKIEWPDGFFAIKDFPLDFYFYLIDKMQECLRKVRDKKTSKFRILEITESQDLLYSSEYNYIANRYDFTNEEALNDAGFKYKKHLEDKYDGVNKTPKFLKMFKKNGFNFPDIHFIYKYLDTNEDKIKKYRLKF</sequence>
<reference evidence="1" key="1">
    <citation type="journal article" date="2015" name="Nature">
        <title>Complex archaea that bridge the gap between prokaryotes and eukaryotes.</title>
        <authorList>
            <person name="Spang A."/>
            <person name="Saw J.H."/>
            <person name="Jorgensen S.L."/>
            <person name="Zaremba-Niedzwiedzka K."/>
            <person name="Martijn J."/>
            <person name="Lind A.E."/>
            <person name="van Eijk R."/>
            <person name="Schleper C."/>
            <person name="Guy L."/>
            <person name="Ettema T.J."/>
        </authorList>
    </citation>
    <scope>NUCLEOTIDE SEQUENCE</scope>
</reference>
<proteinExistence type="predicted"/>
<dbReference type="AlphaFoldDB" id="A0A0F9VB73"/>
<name>A0A0F9VB73_9ZZZZ</name>
<protein>
    <submittedName>
        <fullName evidence="1">Uncharacterized protein</fullName>
    </submittedName>
</protein>
<comment type="caution">
    <text evidence="1">The sequence shown here is derived from an EMBL/GenBank/DDBJ whole genome shotgun (WGS) entry which is preliminary data.</text>
</comment>